<keyword evidence="1" id="KW-0472">Membrane</keyword>
<dbReference type="Proteomes" id="UP001370348">
    <property type="component" value="Chromosome"/>
</dbReference>
<dbReference type="EMBL" id="CP089984">
    <property type="protein sequence ID" value="WXB17585.1"/>
    <property type="molecule type" value="Genomic_DNA"/>
</dbReference>
<gene>
    <name evidence="2" type="ORF">LZC94_09960</name>
</gene>
<accession>A0ABZ2M3R8</accession>
<feature type="transmembrane region" description="Helical" evidence="1">
    <location>
        <begin position="12"/>
        <end position="34"/>
    </location>
</feature>
<evidence type="ECO:0008006" key="4">
    <source>
        <dbReference type="Google" id="ProtNLM"/>
    </source>
</evidence>
<keyword evidence="3" id="KW-1185">Reference proteome</keyword>
<protein>
    <recommendedName>
        <fullName evidence="4">Pilus assembly protein</fullName>
    </recommendedName>
</protein>
<dbReference type="RefSeq" id="WP_394827219.1">
    <property type="nucleotide sequence ID" value="NZ_CP089984.1"/>
</dbReference>
<evidence type="ECO:0000313" key="3">
    <source>
        <dbReference type="Proteomes" id="UP001370348"/>
    </source>
</evidence>
<sequence>MRTNRARERGAALAEASVVMPVIVIFYGLIIFAYNNITVKQESMLVTRHKAFQNSLRSCPSGGERGSGGFDSLVGGASRVGGEQGRTAVAQGNLASVIAGGFTSTTMIERRVATNAPLTSMVRRNMQTTTSYVYCSPESGFKGGMMDIVKTLLGMARGLVL</sequence>
<reference evidence="2 3" key="1">
    <citation type="submission" date="2021-12" db="EMBL/GenBank/DDBJ databases">
        <title>Discovery of the Pendulisporaceae a myxobacterial family with distinct sporulation behavior and unique specialized metabolism.</title>
        <authorList>
            <person name="Garcia R."/>
            <person name="Popoff A."/>
            <person name="Bader C.D."/>
            <person name="Loehr J."/>
            <person name="Walesch S."/>
            <person name="Walt C."/>
            <person name="Boldt J."/>
            <person name="Bunk B."/>
            <person name="Haeckl F.J.F.P.J."/>
            <person name="Gunesch A.P."/>
            <person name="Birkelbach J."/>
            <person name="Nuebel U."/>
            <person name="Pietschmann T."/>
            <person name="Bach T."/>
            <person name="Mueller R."/>
        </authorList>
    </citation>
    <scope>NUCLEOTIDE SEQUENCE [LARGE SCALE GENOMIC DNA]</scope>
    <source>
        <strain evidence="2 3">MSr11954</strain>
    </source>
</reference>
<organism evidence="2 3">
    <name type="scientific">Pendulispora albinea</name>
    <dbReference type="NCBI Taxonomy" id="2741071"/>
    <lineage>
        <taxon>Bacteria</taxon>
        <taxon>Pseudomonadati</taxon>
        <taxon>Myxococcota</taxon>
        <taxon>Myxococcia</taxon>
        <taxon>Myxococcales</taxon>
        <taxon>Sorangiineae</taxon>
        <taxon>Pendulisporaceae</taxon>
        <taxon>Pendulispora</taxon>
    </lineage>
</organism>
<evidence type="ECO:0000256" key="1">
    <source>
        <dbReference type="SAM" id="Phobius"/>
    </source>
</evidence>
<keyword evidence="1" id="KW-0812">Transmembrane</keyword>
<keyword evidence="1" id="KW-1133">Transmembrane helix</keyword>
<evidence type="ECO:0000313" key="2">
    <source>
        <dbReference type="EMBL" id="WXB17585.1"/>
    </source>
</evidence>
<proteinExistence type="predicted"/>
<name>A0ABZ2M3R8_9BACT</name>